<evidence type="ECO:0000256" key="3">
    <source>
        <dbReference type="ARBA" id="ARBA00022723"/>
    </source>
</evidence>
<feature type="compositionally biased region" description="Basic and acidic residues" evidence="12">
    <location>
        <begin position="240"/>
        <end position="253"/>
    </location>
</feature>
<evidence type="ECO:0000259" key="14">
    <source>
        <dbReference type="PROSITE" id="PS51192"/>
    </source>
</evidence>
<keyword evidence="6" id="KW-0378">Hydrolase</keyword>
<dbReference type="Gene3D" id="3.30.40.10">
    <property type="entry name" value="Zinc/RING finger domain, C3HC4 (zinc finger)"/>
    <property type="match status" value="1"/>
</dbReference>
<gene>
    <name evidence="16" type="ORF">WHR41_01592</name>
</gene>
<dbReference type="SMART" id="SM00184">
    <property type="entry name" value="RING"/>
    <property type="match status" value="1"/>
</dbReference>
<evidence type="ECO:0000256" key="11">
    <source>
        <dbReference type="PROSITE-ProRule" id="PRU00175"/>
    </source>
</evidence>
<dbReference type="RefSeq" id="XP_069232564.1">
    <property type="nucleotide sequence ID" value="XM_069370198.1"/>
</dbReference>
<dbReference type="InterPro" id="IPR050628">
    <property type="entry name" value="SNF2_RAD54_helicase_TF"/>
</dbReference>
<dbReference type="CDD" id="cd18008">
    <property type="entry name" value="DEXDc_SHPRH-like"/>
    <property type="match status" value="1"/>
</dbReference>
<reference evidence="16 17" key="1">
    <citation type="journal article" date="2020" name="Microbiol. Resour. Announc.">
        <title>Draft Genome Sequence of a Cladosporium Species Isolated from the Mesophotic Ascidian Didemnum maculosum.</title>
        <authorList>
            <person name="Gioti A."/>
            <person name="Siaperas R."/>
            <person name="Nikolaivits E."/>
            <person name="Le Goff G."/>
            <person name="Ouazzani J."/>
            <person name="Kotoulas G."/>
            <person name="Topakas E."/>
        </authorList>
    </citation>
    <scope>NUCLEOTIDE SEQUENCE [LARGE SCALE GENOMIC DNA]</scope>
    <source>
        <strain evidence="16 17">TM138-S3</strain>
    </source>
</reference>
<evidence type="ECO:0000256" key="4">
    <source>
        <dbReference type="ARBA" id="ARBA00022741"/>
    </source>
</evidence>
<dbReference type="InterPro" id="IPR001650">
    <property type="entry name" value="Helicase_C-like"/>
</dbReference>
<keyword evidence="3" id="KW-0479">Metal-binding</keyword>
<dbReference type="SMART" id="SM00910">
    <property type="entry name" value="HIRAN"/>
    <property type="match status" value="1"/>
</dbReference>
<evidence type="ECO:0000259" key="13">
    <source>
        <dbReference type="PROSITE" id="PS50089"/>
    </source>
</evidence>
<dbReference type="SUPFAM" id="SSF57850">
    <property type="entry name" value="RING/U-box"/>
    <property type="match status" value="1"/>
</dbReference>
<keyword evidence="17" id="KW-1185">Reference proteome</keyword>
<feature type="domain" description="RING-type" evidence="13">
    <location>
        <begin position="723"/>
        <end position="761"/>
    </location>
</feature>
<dbReference type="CDD" id="cd18793">
    <property type="entry name" value="SF2_C_SNF"/>
    <property type="match status" value="1"/>
</dbReference>
<keyword evidence="5 11" id="KW-0863">Zinc-finger</keyword>
<evidence type="ECO:0000313" key="16">
    <source>
        <dbReference type="EMBL" id="KAL1589459.1"/>
    </source>
</evidence>
<proteinExistence type="inferred from homology"/>
<feature type="domain" description="Helicase ATP-binding" evidence="14">
    <location>
        <begin position="384"/>
        <end position="564"/>
    </location>
</feature>
<evidence type="ECO:0000259" key="15">
    <source>
        <dbReference type="PROSITE" id="PS51194"/>
    </source>
</evidence>
<dbReference type="PROSITE" id="PS50089">
    <property type="entry name" value="ZF_RING_2"/>
    <property type="match status" value="1"/>
</dbReference>
<dbReference type="SMART" id="SM00487">
    <property type="entry name" value="DEXDc"/>
    <property type="match status" value="1"/>
</dbReference>
<dbReference type="InterPro" id="IPR014905">
    <property type="entry name" value="HIRAN"/>
</dbReference>
<dbReference type="SMART" id="SM00490">
    <property type="entry name" value="HELICc"/>
    <property type="match status" value="1"/>
</dbReference>
<evidence type="ECO:0000256" key="9">
    <source>
        <dbReference type="ARBA" id="ARBA00022840"/>
    </source>
</evidence>
<dbReference type="GeneID" id="96003036"/>
<evidence type="ECO:0000313" key="17">
    <source>
        <dbReference type="Proteomes" id="UP000803884"/>
    </source>
</evidence>
<name>A0AB34L267_9PEZI</name>
<comment type="caution">
    <text evidence="16">The sequence shown here is derived from an EMBL/GenBank/DDBJ whole genome shotgun (WGS) entry which is preliminary data.</text>
</comment>
<feature type="region of interest" description="Disordered" evidence="12">
    <location>
        <begin position="1"/>
        <end position="50"/>
    </location>
</feature>
<keyword evidence="9" id="KW-0067">ATP-binding</keyword>
<dbReference type="GO" id="GO:0005524">
    <property type="term" value="F:ATP binding"/>
    <property type="evidence" value="ECO:0007669"/>
    <property type="project" value="UniProtKB-KW"/>
</dbReference>
<dbReference type="GO" id="GO:0003676">
    <property type="term" value="F:nucleic acid binding"/>
    <property type="evidence" value="ECO:0007669"/>
    <property type="project" value="InterPro"/>
</dbReference>
<evidence type="ECO:0000256" key="2">
    <source>
        <dbReference type="ARBA" id="ARBA00007025"/>
    </source>
</evidence>
<dbReference type="Pfam" id="PF00271">
    <property type="entry name" value="Helicase_C"/>
    <property type="match status" value="1"/>
</dbReference>
<evidence type="ECO:0000256" key="1">
    <source>
        <dbReference type="ARBA" id="ARBA00004123"/>
    </source>
</evidence>
<evidence type="ECO:0000256" key="5">
    <source>
        <dbReference type="ARBA" id="ARBA00022771"/>
    </source>
</evidence>
<keyword evidence="7" id="KW-0347">Helicase</keyword>
<dbReference type="InterPro" id="IPR038718">
    <property type="entry name" value="SNF2-like_sf"/>
</dbReference>
<dbReference type="SUPFAM" id="SSF52540">
    <property type="entry name" value="P-loop containing nucleoside triphosphate hydrolases"/>
    <property type="match status" value="2"/>
</dbReference>
<dbReference type="InterPro" id="IPR013083">
    <property type="entry name" value="Znf_RING/FYVE/PHD"/>
</dbReference>
<evidence type="ECO:0000256" key="12">
    <source>
        <dbReference type="SAM" id="MobiDB-lite"/>
    </source>
</evidence>
<dbReference type="GO" id="GO:0005634">
    <property type="term" value="C:nucleus"/>
    <property type="evidence" value="ECO:0007669"/>
    <property type="project" value="UniProtKB-SubCell"/>
</dbReference>
<dbReference type="InterPro" id="IPR049730">
    <property type="entry name" value="SNF2/RAD54-like_C"/>
</dbReference>
<dbReference type="Gene3D" id="3.40.50.10810">
    <property type="entry name" value="Tandem AAA-ATPase domain"/>
    <property type="match status" value="1"/>
</dbReference>
<comment type="subcellular location">
    <subcellularLocation>
        <location evidence="1">Nucleus</location>
    </subcellularLocation>
</comment>
<dbReference type="GO" id="GO:0016818">
    <property type="term" value="F:hydrolase activity, acting on acid anhydrides, in phosphorus-containing anhydrides"/>
    <property type="evidence" value="ECO:0007669"/>
    <property type="project" value="InterPro"/>
</dbReference>
<feature type="domain" description="Helicase C-terminal" evidence="15">
    <location>
        <begin position="794"/>
        <end position="952"/>
    </location>
</feature>
<dbReference type="GO" id="GO:0006281">
    <property type="term" value="P:DNA repair"/>
    <property type="evidence" value="ECO:0007669"/>
    <property type="project" value="TreeGrafter"/>
</dbReference>
<dbReference type="InterPro" id="IPR014001">
    <property type="entry name" value="Helicase_ATP-bd"/>
</dbReference>
<organism evidence="16 17">
    <name type="scientific">Cladosporium halotolerans</name>
    <dbReference type="NCBI Taxonomy" id="1052096"/>
    <lineage>
        <taxon>Eukaryota</taxon>
        <taxon>Fungi</taxon>
        <taxon>Dikarya</taxon>
        <taxon>Ascomycota</taxon>
        <taxon>Pezizomycotina</taxon>
        <taxon>Dothideomycetes</taxon>
        <taxon>Dothideomycetidae</taxon>
        <taxon>Cladosporiales</taxon>
        <taxon>Cladosporiaceae</taxon>
        <taxon>Cladosporium</taxon>
    </lineage>
</organism>
<keyword evidence="8" id="KW-0862">Zinc</keyword>
<dbReference type="GO" id="GO:0008270">
    <property type="term" value="F:zinc ion binding"/>
    <property type="evidence" value="ECO:0007669"/>
    <property type="project" value="UniProtKB-KW"/>
</dbReference>
<dbReference type="PANTHER" id="PTHR45626">
    <property type="entry name" value="TRANSCRIPTION TERMINATION FACTOR 2-RELATED"/>
    <property type="match status" value="1"/>
</dbReference>
<dbReference type="Pfam" id="PF13639">
    <property type="entry name" value="zf-RING_2"/>
    <property type="match status" value="1"/>
</dbReference>
<dbReference type="Gene3D" id="3.40.50.300">
    <property type="entry name" value="P-loop containing nucleotide triphosphate hydrolases"/>
    <property type="match status" value="1"/>
</dbReference>
<dbReference type="AlphaFoldDB" id="A0AB34L267"/>
<dbReference type="Proteomes" id="UP000803884">
    <property type="component" value="Unassembled WGS sequence"/>
</dbReference>
<dbReference type="Pfam" id="PF00176">
    <property type="entry name" value="SNF2-rel_dom"/>
    <property type="match status" value="1"/>
</dbReference>
<keyword evidence="4" id="KW-0547">Nucleotide-binding</keyword>
<dbReference type="InterPro" id="IPR027417">
    <property type="entry name" value="P-loop_NTPase"/>
</dbReference>
<dbReference type="EMBL" id="JAAQHG020000004">
    <property type="protein sequence ID" value="KAL1589459.1"/>
    <property type="molecule type" value="Genomic_DNA"/>
</dbReference>
<evidence type="ECO:0000256" key="6">
    <source>
        <dbReference type="ARBA" id="ARBA00022801"/>
    </source>
</evidence>
<dbReference type="InterPro" id="IPR000330">
    <property type="entry name" value="SNF2_N"/>
</dbReference>
<protein>
    <submittedName>
        <fullName evidence="16">Uncharacterized protein</fullName>
    </submittedName>
</protein>
<evidence type="ECO:0000256" key="7">
    <source>
        <dbReference type="ARBA" id="ARBA00022806"/>
    </source>
</evidence>
<dbReference type="GO" id="GO:0008094">
    <property type="term" value="F:ATP-dependent activity, acting on DNA"/>
    <property type="evidence" value="ECO:0007669"/>
    <property type="project" value="TreeGrafter"/>
</dbReference>
<dbReference type="GO" id="GO:0004386">
    <property type="term" value="F:helicase activity"/>
    <property type="evidence" value="ECO:0007669"/>
    <property type="project" value="UniProtKB-KW"/>
</dbReference>
<sequence>MSTPTQNGKRKAIETVDLTGDDSDDEPDSAKRRMTPRSSIPQSAGRGSHVDFARNTYSSSFNFPSSRPSMSVNGRHADAERNDWLNEDEDDINEVVASTQDDAEGTEQLHHYGDVDTKIVGIQYYRGFASTGEVILIRREPRNPYDANAIRVDNVNRQQIGHIPRRMAEKLAKYIDNSWLHVEGRLAGPKGQFDCPLTIAMFGPDPNTDAGRNLASRMTEDKLSTKALIEAERVRKKREKEREQAEKRRRAEALRAAGRGQGGRVMNQSATRWRNQMTPGDDPSEPLMEDILEASQRFNPREIGQTADQCGLQEDTLKSMPMAAKPAEIRIRMLPYQLQGLQWLLDHESPALPGSSDCETVQLWKKHPRTPGAYINLATNYSIQGSPGFASGGILADDMGLGKTLEMIALLIADNEKCGGKAGTTLIVSPLSVMSNWSDQITRHVHEHHALSVYTYHAAGRIHMKAADFARYDVVITTYQTLASDFMPRGKAKEPGKGLRSSGLYSMDWRRIILDEGHTIRNPSSKGAAAVMAVTVRSRWVLTGTPIINSLKDLYCLLRFIGITGGLEQLEVFNSVLVRPLKNGIADATLLLQAIMAAFTLRRRKEMSFIDLKLPSIEEYKHMITFTAKEKARYEAFEKQAKGQLSKYQNQSSNGVRKNKAFQILLEILLRMRQCCNHWQLCEERVLEVMEVLEKQGSVTLNDETVKGLQGLLQIHIESQEDCAVCLDGLHSPVITTCGHFFGYECISKVIETQHKCPMCRADLQDETCLVHPANDCGDASADDEIDMSTSSSKIEAMMNILSATKAKEEKTVIFSQWTRYLDIVGTRLASEGYKFCRIDGTMKAQSRDDALHALESDSDTTIMLASLGVCAVGLNLTSANQIILSDSWWAPAIEDQAVDRVHRLGQTRDCRIFRLVVEGTIEDKVLDIQQDKRKLMRLAFGEKKGKRDEVKTGRLADIQRLLRD</sequence>
<evidence type="ECO:0000256" key="8">
    <source>
        <dbReference type="ARBA" id="ARBA00022833"/>
    </source>
</evidence>
<dbReference type="Gene3D" id="3.30.70.2330">
    <property type="match status" value="1"/>
</dbReference>
<dbReference type="PROSITE" id="PS51192">
    <property type="entry name" value="HELICASE_ATP_BIND_1"/>
    <property type="match status" value="1"/>
</dbReference>
<accession>A0AB34L267</accession>
<evidence type="ECO:0000256" key="10">
    <source>
        <dbReference type="ARBA" id="ARBA00023242"/>
    </source>
</evidence>
<dbReference type="PANTHER" id="PTHR45626:SF11">
    <property type="entry name" value="FAMILY HELICASE, PUTATIVE (AFU_ORTHOLOGUE AFUA_5G06590)-RELATED"/>
    <property type="match status" value="1"/>
</dbReference>
<dbReference type="PROSITE" id="PS51194">
    <property type="entry name" value="HELICASE_CTER"/>
    <property type="match status" value="1"/>
</dbReference>
<dbReference type="InterPro" id="IPR001841">
    <property type="entry name" value="Znf_RING"/>
</dbReference>
<comment type="similarity">
    <text evidence="2">Belongs to the SNF2/RAD54 helicase family.</text>
</comment>
<feature type="region of interest" description="Disordered" evidence="12">
    <location>
        <begin position="233"/>
        <end position="266"/>
    </location>
</feature>
<dbReference type="Pfam" id="PF08797">
    <property type="entry name" value="HIRAN"/>
    <property type="match status" value="1"/>
</dbReference>
<keyword evidence="10" id="KW-0539">Nucleus</keyword>